<reference evidence="2 3" key="1">
    <citation type="journal article" date="2024" name="Plant Biotechnol. J.">
        <title>Dendrobium thyrsiflorum genome and its molecular insights into genes involved in important horticultural traits.</title>
        <authorList>
            <person name="Chen B."/>
            <person name="Wang J.Y."/>
            <person name="Zheng P.J."/>
            <person name="Li K.L."/>
            <person name="Liang Y.M."/>
            <person name="Chen X.F."/>
            <person name="Zhang C."/>
            <person name="Zhao X."/>
            <person name="He X."/>
            <person name="Zhang G.Q."/>
            <person name="Liu Z.J."/>
            <person name="Xu Q."/>
        </authorList>
    </citation>
    <scope>NUCLEOTIDE SEQUENCE [LARGE SCALE GENOMIC DNA]</scope>
    <source>
        <strain evidence="2">GZMU011</strain>
    </source>
</reference>
<evidence type="ECO:0000313" key="3">
    <source>
        <dbReference type="Proteomes" id="UP001552299"/>
    </source>
</evidence>
<evidence type="ECO:0000256" key="1">
    <source>
        <dbReference type="SAM" id="MobiDB-lite"/>
    </source>
</evidence>
<dbReference type="EMBL" id="JANQDX010000014">
    <property type="protein sequence ID" value="KAL0912449.1"/>
    <property type="molecule type" value="Genomic_DNA"/>
</dbReference>
<name>A0ABD0UHW3_DENTH</name>
<comment type="caution">
    <text evidence="2">The sequence shown here is derived from an EMBL/GenBank/DDBJ whole genome shotgun (WGS) entry which is preliminary data.</text>
</comment>
<protein>
    <submittedName>
        <fullName evidence="2">Uncharacterized protein</fullName>
    </submittedName>
</protein>
<feature type="region of interest" description="Disordered" evidence="1">
    <location>
        <begin position="1"/>
        <end position="30"/>
    </location>
</feature>
<feature type="compositionally biased region" description="Low complexity" evidence="1">
    <location>
        <begin position="11"/>
        <end position="25"/>
    </location>
</feature>
<sequence length="110" mass="12605">MIKARLERNQTTQMAMPATRPAARRGFSAESDRQRDMLELNDVWSLLQAVNYTLKAKMQLARHTRNIHSRRGHDHSTKINKKINPNAVNATKMLSTPIVEPSPTIQQPNY</sequence>
<organism evidence="2 3">
    <name type="scientific">Dendrobium thyrsiflorum</name>
    <name type="common">Pinecone-like raceme dendrobium</name>
    <name type="synonym">Orchid</name>
    <dbReference type="NCBI Taxonomy" id="117978"/>
    <lineage>
        <taxon>Eukaryota</taxon>
        <taxon>Viridiplantae</taxon>
        <taxon>Streptophyta</taxon>
        <taxon>Embryophyta</taxon>
        <taxon>Tracheophyta</taxon>
        <taxon>Spermatophyta</taxon>
        <taxon>Magnoliopsida</taxon>
        <taxon>Liliopsida</taxon>
        <taxon>Asparagales</taxon>
        <taxon>Orchidaceae</taxon>
        <taxon>Epidendroideae</taxon>
        <taxon>Malaxideae</taxon>
        <taxon>Dendrobiinae</taxon>
        <taxon>Dendrobium</taxon>
    </lineage>
</organism>
<proteinExistence type="predicted"/>
<gene>
    <name evidence="2" type="ORF">M5K25_018422</name>
</gene>
<feature type="compositionally biased region" description="Basic residues" evidence="1">
    <location>
        <begin position="64"/>
        <end position="81"/>
    </location>
</feature>
<dbReference type="AlphaFoldDB" id="A0ABD0UHW3"/>
<accession>A0ABD0UHW3</accession>
<keyword evidence="3" id="KW-1185">Reference proteome</keyword>
<evidence type="ECO:0000313" key="2">
    <source>
        <dbReference type="EMBL" id="KAL0912449.1"/>
    </source>
</evidence>
<dbReference type="Proteomes" id="UP001552299">
    <property type="component" value="Unassembled WGS sequence"/>
</dbReference>
<feature type="region of interest" description="Disordered" evidence="1">
    <location>
        <begin position="64"/>
        <end position="110"/>
    </location>
</feature>